<feature type="signal peptide" evidence="4">
    <location>
        <begin position="1"/>
        <end position="19"/>
    </location>
</feature>
<evidence type="ECO:0000256" key="2">
    <source>
        <dbReference type="ARBA" id="ARBA00022729"/>
    </source>
</evidence>
<feature type="domain" description="Fungal lipase-type" evidence="5">
    <location>
        <begin position="136"/>
        <end position="293"/>
    </location>
</feature>
<dbReference type="InterPro" id="IPR051299">
    <property type="entry name" value="AB_hydrolase_lip/est"/>
</dbReference>
<dbReference type="InterPro" id="IPR029058">
    <property type="entry name" value="AB_hydrolase_fold"/>
</dbReference>
<gene>
    <name evidence="6" type="primary">LIP18b</name>
</gene>
<feature type="chain" id="PRO_5001730167" description="triacylglycerol lipase" evidence="4">
    <location>
        <begin position="20"/>
        <end position="354"/>
    </location>
</feature>
<dbReference type="EMBL" id="LM652735">
    <property type="protein sequence ID" value="CDX09901.1"/>
    <property type="molecule type" value="Genomic_DNA"/>
</dbReference>
<evidence type="ECO:0000259" key="5">
    <source>
        <dbReference type="Pfam" id="PF01764"/>
    </source>
</evidence>
<dbReference type="InterPro" id="IPR002921">
    <property type="entry name" value="Fungal_lipase-type"/>
</dbReference>
<protein>
    <recommendedName>
        <fullName evidence="1">triacylglycerol lipase</fullName>
        <ecNumber evidence="1">3.1.1.3</ecNumber>
    </recommendedName>
</protein>
<dbReference type="GO" id="GO:0004806">
    <property type="term" value="F:triacylglycerol lipase activity"/>
    <property type="evidence" value="ECO:0007669"/>
    <property type="project" value="UniProtKB-EC"/>
</dbReference>
<dbReference type="EC" id="3.1.1.3" evidence="1"/>
<reference evidence="6" key="1">
    <citation type="submission" date="2014-06" db="EMBL/GenBank/DDBJ databases">
        <title>Evolutionary genomics: an efficient tool to explore enzyme diversity and guide their engineering.</title>
        <authorList>
            <person name="Meunchan M."/>
            <person name="Michely S."/>
            <person name="Devillers H."/>
            <person name="Nicaud J.-M."/>
            <person name="Marty A."/>
            <person name="Neuveglise C."/>
        </authorList>
    </citation>
    <scope>NUCLEOTIDE SEQUENCE</scope>
    <source>
        <strain evidence="6">CBS 10151</strain>
    </source>
</reference>
<evidence type="ECO:0000256" key="3">
    <source>
        <dbReference type="ARBA" id="ARBA00022801"/>
    </source>
</evidence>
<dbReference type="SUPFAM" id="SSF53474">
    <property type="entry name" value="alpha/beta-Hydrolases"/>
    <property type="match status" value="1"/>
</dbReference>
<dbReference type="CDD" id="cd00519">
    <property type="entry name" value="Lipase_3"/>
    <property type="match status" value="1"/>
</dbReference>
<dbReference type="PANTHER" id="PTHR46640">
    <property type="entry name" value="TRIACYLGLYCEROL LIPASE, PUTATIVE (AFU_ORTHOLOGUE AFUA_6G06510)-RELATED"/>
    <property type="match status" value="1"/>
</dbReference>
<keyword evidence="3" id="KW-0378">Hydrolase</keyword>
<dbReference type="GO" id="GO:0006629">
    <property type="term" value="P:lipid metabolic process"/>
    <property type="evidence" value="ECO:0007669"/>
    <property type="project" value="InterPro"/>
</dbReference>
<evidence type="ECO:0000313" key="6">
    <source>
        <dbReference type="EMBL" id="CDX09901.1"/>
    </source>
</evidence>
<keyword evidence="2 4" id="KW-0732">Signal</keyword>
<evidence type="ECO:0000256" key="1">
    <source>
        <dbReference type="ARBA" id="ARBA00013279"/>
    </source>
</evidence>
<evidence type="ECO:0000256" key="4">
    <source>
        <dbReference type="SAM" id="SignalP"/>
    </source>
</evidence>
<proteinExistence type="predicted"/>
<name>A0A078BMP6_9ASCO</name>
<dbReference type="Gene3D" id="3.40.50.1820">
    <property type="entry name" value="alpha/beta hydrolase"/>
    <property type="match status" value="1"/>
</dbReference>
<organism evidence="6">
    <name type="scientific">Yarrowia alimentaria</name>
    <dbReference type="NCBI Taxonomy" id="479092"/>
    <lineage>
        <taxon>Eukaryota</taxon>
        <taxon>Fungi</taxon>
        <taxon>Dikarya</taxon>
        <taxon>Ascomycota</taxon>
        <taxon>Saccharomycotina</taxon>
        <taxon>Dipodascomycetes</taxon>
        <taxon>Dipodascales</taxon>
        <taxon>Dipodascales incertae sedis</taxon>
        <taxon>Yarrowia</taxon>
    </lineage>
</organism>
<sequence>MKTFALLGLLASSVATAAATNASYADHYADVHFSNALGEVRPAPPPAAIIDYARGPQDTAPITADFYNELEYYMNFSQVAACVGYAGIKKPFNCKVEGCKILQGHVELVSMLSPPELQQFNVSGYIALDHLKKNIVLVTRGTLDIRDILTDVNILYRKMSPVDFAPNLQSENLKCDGCKIHDGFLHSYLTTKEFVDPIVAQLKSQHPEYGMVVTGHSLGGATALLFGLDYKINGYDPLVITSGQPYVGNQAFADYHDTVWFGKPNPDTVTVGGDRKFYRLTHLHDIVPRVPYWGGYMQVSGEIFIDYHKTHPPVDKVLACAGQLNNHCTHGSPWWTLFNLLDHFWYIEPFVPCF</sequence>
<dbReference type="Pfam" id="PF01764">
    <property type="entry name" value="Lipase_3"/>
    <property type="match status" value="1"/>
</dbReference>
<dbReference type="PANTHER" id="PTHR46640:SF1">
    <property type="entry name" value="FUNGAL LIPASE-LIKE DOMAIN-CONTAINING PROTEIN-RELATED"/>
    <property type="match status" value="1"/>
</dbReference>
<dbReference type="AlphaFoldDB" id="A0A078BMP6"/>
<accession>A0A078BMP6</accession>